<feature type="transmembrane region" description="Helical" evidence="1">
    <location>
        <begin position="41"/>
        <end position="59"/>
    </location>
</feature>
<feature type="transmembrane region" description="Helical" evidence="1">
    <location>
        <begin position="71"/>
        <end position="92"/>
    </location>
</feature>
<dbReference type="GeneID" id="90448261"/>
<proteinExistence type="predicted"/>
<evidence type="ECO:0000313" key="2">
    <source>
        <dbReference type="EMBL" id="XAT64014.1"/>
    </source>
</evidence>
<feature type="transmembrane region" description="Helical" evidence="1">
    <location>
        <begin position="104"/>
        <end position="124"/>
    </location>
</feature>
<protein>
    <submittedName>
        <fullName evidence="2">Uncharacterized protein</fullName>
    </submittedName>
</protein>
<name>A0ABZ3H3Y6_GEOAI</name>
<feature type="transmembrane region" description="Helical" evidence="1">
    <location>
        <begin position="136"/>
        <end position="157"/>
    </location>
</feature>
<evidence type="ECO:0000256" key="1">
    <source>
        <dbReference type="SAM" id="Phobius"/>
    </source>
</evidence>
<keyword evidence="1" id="KW-1133">Transmembrane helix</keyword>
<accession>A0ABZ3H3Y6</accession>
<keyword evidence="1" id="KW-0472">Membrane</keyword>
<dbReference type="RefSeq" id="WP_193806589.1">
    <property type="nucleotide sequence ID" value="NZ_CP087714.1"/>
</dbReference>
<gene>
    <name evidence="2" type="ORF">LPQ35_01215</name>
</gene>
<organism evidence="2 3">
    <name type="scientific">Geoglobus acetivorans</name>
    <dbReference type="NCBI Taxonomy" id="565033"/>
    <lineage>
        <taxon>Archaea</taxon>
        <taxon>Methanobacteriati</taxon>
        <taxon>Methanobacteriota</taxon>
        <taxon>Archaeoglobi</taxon>
        <taxon>Archaeoglobales</taxon>
        <taxon>Archaeoglobaceae</taxon>
        <taxon>Geoglobus</taxon>
    </lineage>
</organism>
<keyword evidence="1" id="KW-0812">Transmembrane</keyword>
<sequence>MKQMKSESLKRGFKITIGLILILFLLPMVSGKSLSESISGILSITSILFATLFLSLHLEDRIKFGIERGRYFWLYLLLLSVLGVLIAVNLLMGVKLENLIKLATFSLLIILATAVTPILLRWVRFEKKADLSFKDVVKLTGVALLLALLVGGVVVLLKLSSYVL</sequence>
<dbReference type="Proteomes" id="UP001492541">
    <property type="component" value="Chromosome"/>
</dbReference>
<evidence type="ECO:0000313" key="3">
    <source>
        <dbReference type="Proteomes" id="UP001492541"/>
    </source>
</evidence>
<keyword evidence="3" id="KW-1185">Reference proteome</keyword>
<dbReference type="EMBL" id="CP087714">
    <property type="protein sequence ID" value="XAT64014.1"/>
    <property type="molecule type" value="Genomic_DNA"/>
</dbReference>
<reference evidence="2 3" key="1">
    <citation type="submission" date="2021-11" db="EMBL/GenBank/DDBJ databases">
        <title>Whole genome of Geoglobus acetivorans.</title>
        <authorList>
            <person name="Liu D."/>
        </authorList>
    </citation>
    <scope>NUCLEOTIDE SEQUENCE [LARGE SCALE GENOMIC DNA]</scope>
    <source>
        <strain evidence="2 3">SBH6</strain>
    </source>
</reference>